<organism evidence="1 2">
    <name type="scientific">Colwellia chukchiensis</name>
    <dbReference type="NCBI Taxonomy" id="641665"/>
    <lineage>
        <taxon>Bacteria</taxon>
        <taxon>Pseudomonadati</taxon>
        <taxon>Pseudomonadota</taxon>
        <taxon>Gammaproteobacteria</taxon>
        <taxon>Alteromonadales</taxon>
        <taxon>Colwelliaceae</taxon>
        <taxon>Colwellia</taxon>
    </lineage>
</organism>
<keyword evidence="2" id="KW-1185">Reference proteome</keyword>
<dbReference type="AlphaFoldDB" id="A0A1H7NMS2"/>
<dbReference type="OrthoDB" id="6401906at2"/>
<evidence type="ECO:0000313" key="1">
    <source>
        <dbReference type="EMBL" id="SEL24237.1"/>
    </source>
</evidence>
<dbReference type="EMBL" id="FOBI01000008">
    <property type="protein sequence ID" value="SEL24237.1"/>
    <property type="molecule type" value="Genomic_DNA"/>
</dbReference>
<sequence length="106" mass="12130">MTCITNIILTTAIQDGAWMHSDYGSVDQLNDYLSSKYQGTRLYSVENSAGGHKTISCDIFVAAVDYLNVDEFIEEFLKIAWQKPEQVQLLIKNNHDLRFTSYYPNV</sequence>
<protein>
    <submittedName>
        <fullName evidence="1">Uncharacterized protein</fullName>
    </submittedName>
</protein>
<proteinExistence type="predicted"/>
<dbReference type="RefSeq" id="WP_085285084.1">
    <property type="nucleotide sequence ID" value="NZ_FOBI01000008.1"/>
</dbReference>
<dbReference type="Proteomes" id="UP000199297">
    <property type="component" value="Unassembled WGS sequence"/>
</dbReference>
<accession>A0A1H7NMS2</accession>
<evidence type="ECO:0000313" key="2">
    <source>
        <dbReference type="Proteomes" id="UP000199297"/>
    </source>
</evidence>
<name>A0A1H7NMS2_9GAMM</name>
<gene>
    <name evidence="1" type="ORF">SAMN05216262_10814</name>
</gene>
<reference evidence="2" key="1">
    <citation type="submission" date="2016-10" db="EMBL/GenBank/DDBJ databases">
        <authorList>
            <person name="Varghese N."/>
            <person name="Submissions S."/>
        </authorList>
    </citation>
    <scope>NUCLEOTIDE SEQUENCE [LARGE SCALE GENOMIC DNA]</scope>
    <source>
        <strain evidence="2">CGMCC 1.9127</strain>
    </source>
</reference>
<dbReference type="STRING" id="641665.GCA_002104455_03589"/>